<feature type="compositionally biased region" description="Polar residues" evidence="1">
    <location>
        <begin position="343"/>
        <end position="354"/>
    </location>
</feature>
<dbReference type="Pfam" id="PF13895">
    <property type="entry name" value="Ig_2"/>
    <property type="match status" value="1"/>
</dbReference>
<feature type="non-terminal residue" evidence="3">
    <location>
        <position position="1"/>
    </location>
</feature>
<dbReference type="SMART" id="SM00409">
    <property type="entry name" value="IG"/>
    <property type="match status" value="2"/>
</dbReference>
<dbReference type="AlphaFoldDB" id="A0ABD0JAA1"/>
<dbReference type="Proteomes" id="UP001519460">
    <property type="component" value="Unassembled WGS sequence"/>
</dbReference>
<evidence type="ECO:0000259" key="2">
    <source>
        <dbReference type="PROSITE" id="PS50835"/>
    </source>
</evidence>
<dbReference type="EMBL" id="JACVVK020000541">
    <property type="protein sequence ID" value="KAK7467752.1"/>
    <property type="molecule type" value="Genomic_DNA"/>
</dbReference>
<dbReference type="CDD" id="cd00096">
    <property type="entry name" value="Ig"/>
    <property type="match status" value="1"/>
</dbReference>
<dbReference type="SUPFAM" id="SSF48726">
    <property type="entry name" value="Immunoglobulin"/>
    <property type="match status" value="2"/>
</dbReference>
<gene>
    <name evidence="3" type="ORF">BaRGS_00037027</name>
</gene>
<feature type="compositionally biased region" description="Basic and acidic residues" evidence="1">
    <location>
        <begin position="420"/>
        <end position="429"/>
    </location>
</feature>
<evidence type="ECO:0000256" key="1">
    <source>
        <dbReference type="SAM" id="MobiDB-lite"/>
    </source>
</evidence>
<evidence type="ECO:0000313" key="4">
    <source>
        <dbReference type="Proteomes" id="UP001519460"/>
    </source>
</evidence>
<dbReference type="InterPro" id="IPR007110">
    <property type="entry name" value="Ig-like_dom"/>
</dbReference>
<feature type="compositionally biased region" description="Basic and acidic residues" evidence="1">
    <location>
        <begin position="383"/>
        <end position="400"/>
    </location>
</feature>
<organism evidence="3 4">
    <name type="scientific">Batillaria attramentaria</name>
    <dbReference type="NCBI Taxonomy" id="370345"/>
    <lineage>
        <taxon>Eukaryota</taxon>
        <taxon>Metazoa</taxon>
        <taxon>Spiralia</taxon>
        <taxon>Lophotrochozoa</taxon>
        <taxon>Mollusca</taxon>
        <taxon>Gastropoda</taxon>
        <taxon>Caenogastropoda</taxon>
        <taxon>Sorbeoconcha</taxon>
        <taxon>Cerithioidea</taxon>
        <taxon>Batillariidae</taxon>
        <taxon>Batillaria</taxon>
    </lineage>
</organism>
<evidence type="ECO:0000313" key="3">
    <source>
        <dbReference type="EMBL" id="KAK7467752.1"/>
    </source>
</evidence>
<keyword evidence="4" id="KW-1185">Reference proteome</keyword>
<feature type="region of interest" description="Disordered" evidence="1">
    <location>
        <begin position="343"/>
        <end position="468"/>
    </location>
</feature>
<dbReference type="SMART" id="SM00408">
    <property type="entry name" value="IGc2"/>
    <property type="match status" value="1"/>
</dbReference>
<feature type="domain" description="Ig-like" evidence="2">
    <location>
        <begin position="100"/>
        <end position="175"/>
    </location>
</feature>
<dbReference type="PANTHER" id="PTHR45889:SF8">
    <property type="entry name" value="IG-LIKE DOMAIN-CONTAINING PROTEIN"/>
    <property type="match status" value="1"/>
</dbReference>
<dbReference type="Gene3D" id="2.60.40.10">
    <property type="entry name" value="Immunoglobulins"/>
    <property type="match status" value="3"/>
</dbReference>
<dbReference type="PANTHER" id="PTHR45889">
    <property type="entry name" value="IG-LIKE DOMAIN-CONTAINING PROTEIN"/>
    <property type="match status" value="1"/>
</dbReference>
<feature type="domain" description="Ig-like" evidence="2">
    <location>
        <begin position="5"/>
        <end position="95"/>
    </location>
</feature>
<sequence length="482" mass="51832">HPDSPRLTCSPSPYVRENSTLSCTCSTQSVGKPSGRLRWFKGNDNNNVINSGNYGNTKLNMTPQTLSRSDHGAVFRCDVDWIQPIPGENYNASVGYIDSPTLTVPREVTENQSVTFTCRADGRPTPSVALANRYNGTELASQSSPLSYSVSRARCEDAGVYTCTASNEIGRTTMDGVPLHVKCTPRAVLRQSGPAEHPPVNFRGEPVSLNFNMTAYPSPYTFNFTFLGPDMTTSPPTSSQAGISLNATCQQKAAPFYMVTCTIIVDNVTSTAAGFYRLTLTNDQGRGDFIFQVKVNAADTMDDDPPELDRNRLADDTGAHGVVAESEEQDASKDVYAVVNKPTKSPAMTSSGQSVAAKIKSSHNGGSATHPHPPATKPKPKKSKTEKGKSGDKERTEHEYGNLALSMAPAGNSVANTEKTGNEKTKKSADGGAARKPNQDGLLYTMVDFSGQRQQSTKPAPPHDQQGVVYSDVLFNTSITKQ</sequence>
<dbReference type="PROSITE" id="PS50835">
    <property type="entry name" value="IG_LIKE"/>
    <property type="match status" value="2"/>
</dbReference>
<protein>
    <recommendedName>
        <fullName evidence="2">Ig-like domain-containing protein</fullName>
    </recommendedName>
</protein>
<name>A0ABD0JAA1_9CAEN</name>
<dbReference type="InterPro" id="IPR036179">
    <property type="entry name" value="Ig-like_dom_sf"/>
</dbReference>
<dbReference type="InterPro" id="IPR013783">
    <property type="entry name" value="Ig-like_fold"/>
</dbReference>
<comment type="caution">
    <text evidence="3">The sequence shown here is derived from an EMBL/GenBank/DDBJ whole genome shotgun (WGS) entry which is preliminary data.</text>
</comment>
<dbReference type="InterPro" id="IPR003599">
    <property type="entry name" value="Ig_sub"/>
</dbReference>
<accession>A0ABD0JAA1</accession>
<proteinExistence type="predicted"/>
<reference evidence="3 4" key="1">
    <citation type="journal article" date="2023" name="Sci. Data">
        <title>Genome assembly of the Korean intertidal mud-creeper Batillaria attramentaria.</title>
        <authorList>
            <person name="Patra A.K."/>
            <person name="Ho P.T."/>
            <person name="Jun S."/>
            <person name="Lee S.J."/>
            <person name="Kim Y."/>
            <person name="Won Y.J."/>
        </authorList>
    </citation>
    <scope>NUCLEOTIDE SEQUENCE [LARGE SCALE GENOMIC DNA]</scope>
    <source>
        <strain evidence="3">Wonlab-2016</strain>
    </source>
</reference>
<dbReference type="InterPro" id="IPR003598">
    <property type="entry name" value="Ig_sub2"/>
</dbReference>